<comment type="caution">
    <text evidence="1">The sequence shown here is derived from an EMBL/GenBank/DDBJ whole genome shotgun (WGS) entry which is preliminary data.</text>
</comment>
<evidence type="ECO:0000313" key="1">
    <source>
        <dbReference type="EMBL" id="GBO14743.1"/>
    </source>
</evidence>
<sequence length="81" mass="9460">MIEATPQHLLDSVALVYDDLLKRPDFVLEQRKLTTNTCTPLMNPSESNVMLLRPKKESTSEENRKKIQDALLKEEFNHQDY</sequence>
<evidence type="ECO:0000313" key="2">
    <source>
        <dbReference type="Proteomes" id="UP000499080"/>
    </source>
</evidence>
<dbReference type="EMBL" id="BGPR01038858">
    <property type="protein sequence ID" value="GBO14743.1"/>
    <property type="molecule type" value="Genomic_DNA"/>
</dbReference>
<protein>
    <submittedName>
        <fullName evidence="1">Uncharacterized protein</fullName>
    </submittedName>
</protein>
<organism evidence="1 2">
    <name type="scientific">Araneus ventricosus</name>
    <name type="common">Orbweaver spider</name>
    <name type="synonym">Epeira ventricosa</name>
    <dbReference type="NCBI Taxonomy" id="182803"/>
    <lineage>
        <taxon>Eukaryota</taxon>
        <taxon>Metazoa</taxon>
        <taxon>Ecdysozoa</taxon>
        <taxon>Arthropoda</taxon>
        <taxon>Chelicerata</taxon>
        <taxon>Arachnida</taxon>
        <taxon>Araneae</taxon>
        <taxon>Araneomorphae</taxon>
        <taxon>Entelegynae</taxon>
        <taxon>Araneoidea</taxon>
        <taxon>Araneidae</taxon>
        <taxon>Araneus</taxon>
    </lineage>
</organism>
<reference evidence="1 2" key="1">
    <citation type="journal article" date="2019" name="Sci. Rep.">
        <title>Orb-weaving spider Araneus ventricosus genome elucidates the spidroin gene catalogue.</title>
        <authorList>
            <person name="Kono N."/>
            <person name="Nakamura H."/>
            <person name="Ohtoshi R."/>
            <person name="Moran D.A.P."/>
            <person name="Shinohara A."/>
            <person name="Yoshida Y."/>
            <person name="Fujiwara M."/>
            <person name="Mori M."/>
            <person name="Tomita M."/>
            <person name="Arakawa K."/>
        </authorList>
    </citation>
    <scope>NUCLEOTIDE SEQUENCE [LARGE SCALE GENOMIC DNA]</scope>
</reference>
<accession>A0A4Y2UPW2</accession>
<proteinExistence type="predicted"/>
<keyword evidence="2" id="KW-1185">Reference proteome</keyword>
<dbReference type="Proteomes" id="UP000499080">
    <property type="component" value="Unassembled WGS sequence"/>
</dbReference>
<dbReference type="AlphaFoldDB" id="A0A4Y2UPW2"/>
<gene>
    <name evidence="1" type="ORF">AVEN_3775_1</name>
</gene>
<name>A0A4Y2UPW2_ARAVE</name>